<feature type="region of interest" description="Disordered" evidence="1">
    <location>
        <begin position="37"/>
        <end position="56"/>
    </location>
</feature>
<proteinExistence type="predicted"/>
<name>A0ABU1N7Y9_9BURK</name>
<sequence length="56" mass="6113">MPPSPEAACAGQGFFGRARCMVAQCAKPELRAHAQCDAVRRQQQTDEEKRNPALAN</sequence>
<gene>
    <name evidence="2" type="ORF">J2739_000323</name>
</gene>
<accession>A0ABU1N7Y9</accession>
<evidence type="ECO:0000256" key="1">
    <source>
        <dbReference type="SAM" id="MobiDB-lite"/>
    </source>
</evidence>
<dbReference type="RefSeq" id="WP_309897952.1">
    <property type="nucleotide sequence ID" value="NZ_JAVDRF010000001.1"/>
</dbReference>
<evidence type="ECO:0000313" key="2">
    <source>
        <dbReference type="EMBL" id="MDR6534563.1"/>
    </source>
</evidence>
<comment type="caution">
    <text evidence="2">The sequence shown here is derived from an EMBL/GenBank/DDBJ whole genome shotgun (WGS) entry which is preliminary data.</text>
</comment>
<dbReference type="Proteomes" id="UP001184230">
    <property type="component" value="Unassembled WGS sequence"/>
</dbReference>
<dbReference type="EMBL" id="JAVDRF010000001">
    <property type="protein sequence ID" value="MDR6534563.1"/>
    <property type="molecule type" value="Genomic_DNA"/>
</dbReference>
<organism evidence="2 3">
    <name type="scientific">Variovorax soli</name>
    <dbReference type="NCBI Taxonomy" id="376815"/>
    <lineage>
        <taxon>Bacteria</taxon>
        <taxon>Pseudomonadati</taxon>
        <taxon>Pseudomonadota</taxon>
        <taxon>Betaproteobacteria</taxon>
        <taxon>Burkholderiales</taxon>
        <taxon>Comamonadaceae</taxon>
        <taxon>Variovorax</taxon>
    </lineage>
</organism>
<evidence type="ECO:0000313" key="3">
    <source>
        <dbReference type="Proteomes" id="UP001184230"/>
    </source>
</evidence>
<reference evidence="2 3" key="1">
    <citation type="submission" date="2023-07" db="EMBL/GenBank/DDBJ databases">
        <title>Sorghum-associated microbial communities from plants grown in Nebraska, USA.</title>
        <authorList>
            <person name="Schachtman D."/>
        </authorList>
    </citation>
    <scope>NUCLEOTIDE SEQUENCE [LARGE SCALE GENOMIC DNA]</scope>
    <source>
        <strain evidence="2 3">DS1781</strain>
    </source>
</reference>
<keyword evidence="3" id="KW-1185">Reference proteome</keyword>
<protein>
    <submittedName>
        <fullName evidence="2">Uncharacterized protein</fullName>
    </submittedName>
</protein>